<dbReference type="RefSeq" id="WP_093882534.1">
    <property type="nucleotide sequence ID" value="NZ_FOBS01000004.1"/>
</dbReference>
<organism evidence="7 8">
    <name type="scientific">Syntrophus gentianae</name>
    <dbReference type="NCBI Taxonomy" id="43775"/>
    <lineage>
        <taxon>Bacteria</taxon>
        <taxon>Pseudomonadati</taxon>
        <taxon>Thermodesulfobacteriota</taxon>
        <taxon>Syntrophia</taxon>
        <taxon>Syntrophales</taxon>
        <taxon>Syntrophaceae</taxon>
        <taxon>Syntrophus</taxon>
    </lineage>
</organism>
<evidence type="ECO:0000313" key="8">
    <source>
        <dbReference type="Proteomes" id="UP000198744"/>
    </source>
</evidence>
<keyword evidence="2 6" id="KW-1003">Cell membrane</keyword>
<reference evidence="7 8" key="1">
    <citation type="submission" date="2016-10" db="EMBL/GenBank/DDBJ databases">
        <authorList>
            <person name="de Groot N.N."/>
        </authorList>
    </citation>
    <scope>NUCLEOTIDE SEQUENCE [LARGE SCALE GENOMIC DNA]</scope>
    <source>
        <strain evidence="7 8">DSM 8423</strain>
    </source>
</reference>
<evidence type="ECO:0000256" key="5">
    <source>
        <dbReference type="ARBA" id="ARBA00023136"/>
    </source>
</evidence>
<dbReference type="GO" id="GO:0006885">
    <property type="term" value="P:regulation of pH"/>
    <property type="evidence" value="ECO:0007669"/>
    <property type="project" value="UniProtKB-UniRule"/>
</dbReference>
<comment type="function">
    <text evidence="6">Na(+)/H(+) antiporter that extrudes sodium in exchange for external protons.</text>
</comment>
<keyword evidence="6" id="KW-0406">Ion transport</keyword>
<feature type="transmembrane region" description="Helical" evidence="6">
    <location>
        <begin position="64"/>
        <end position="88"/>
    </location>
</feature>
<feature type="transmembrane region" description="Helical" evidence="6">
    <location>
        <begin position="108"/>
        <end position="129"/>
    </location>
</feature>
<dbReference type="InterPro" id="IPR023171">
    <property type="entry name" value="Na/H_antiporter_dom_sf"/>
</dbReference>
<feature type="transmembrane region" description="Helical" evidence="6">
    <location>
        <begin position="194"/>
        <end position="210"/>
    </location>
</feature>
<dbReference type="PANTHER" id="PTHR30341">
    <property type="entry name" value="SODIUM ION/PROTON ANTIPORTER NHAA-RELATED"/>
    <property type="match status" value="1"/>
</dbReference>
<dbReference type="InterPro" id="IPR004670">
    <property type="entry name" value="NhaA"/>
</dbReference>
<keyword evidence="8" id="KW-1185">Reference proteome</keyword>
<dbReference type="Pfam" id="PF06965">
    <property type="entry name" value="Na_H_antiport_1"/>
    <property type="match status" value="1"/>
</dbReference>
<evidence type="ECO:0000313" key="7">
    <source>
        <dbReference type="EMBL" id="SEM12387.1"/>
    </source>
</evidence>
<keyword evidence="6" id="KW-0050">Antiport</keyword>
<feature type="transmembrane region" description="Helical" evidence="6">
    <location>
        <begin position="350"/>
        <end position="373"/>
    </location>
</feature>
<gene>
    <name evidence="6" type="primary">nhaA</name>
    <name evidence="7" type="ORF">SAMN04489760_104182</name>
</gene>
<dbReference type="AlphaFoldDB" id="A0A1H7VU92"/>
<dbReference type="NCBIfam" id="TIGR00773">
    <property type="entry name" value="NhaA"/>
    <property type="match status" value="1"/>
</dbReference>
<evidence type="ECO:0000256" key="1">
    <source>
        <dbReference type="ARBA" id="ARBA00004429"/>
    </source>
</evidence>
<sequence>MEQKSYPLEKLFGAVINPFERFLRQTTSGGIILVVMTICTLLIANSPWEQEFHYFWERPVSISFGFWILALPLREWINEGLMTLFFFVIGLELKREILVGELSSFKNAILPVAGAIGGMIMPAFIYALFNSSGSEATGWGIPMATDIAFAVGILVLLAWRIPRNLVIFLMALAIADDLGAVLIISLFYTQAINLTLLGIAGGLFLVLVFFNRGGIRHVFPYAVIGILLWLALLESGIHATVAGIILAFMIPARPSHTPLQFDMRIEELKQAFLVTTLSEDCSNHPLSNHCMAAIAEEVERTAKAVQSPLQRLEHMLSPWVTFGVIPLFAAANVGIHFPTLNIVQMMVHPVTLGVIVGLVAGKFIGIAGMSWLAVKAGIAQLPTGVRWSHLLGAAWLGGIGFTMALFISHLAFASDLALQEAATLGILISSVIASGIGLVWLLLATKEQHAQLLDK</sequence>
<comment type="subcellular location">
    <subcellularLocation>
        <location evidence="1">Cell inner membrane</location>
        <topology evidence="1">Multi-pass membrane protein</topology>
    </subcellularLocation>
    <subcellularLocation>
        <location evidence="6">Cell membrane</location>
        <topology evidence="6">Multi-pass membrane protein</topology>
    </subcellularLocation>
</comment>
<feature type="transmembrane region" description="Helical" evidence="6">
    <location>
        <begin position="424"/>
        <end position="443"/>
    </location>
</feature>
<dbReference type="STRING" id="43775.SAMN04489760_104182"/>
<feature type="transmembrane region" description="Helical" evidence="6">
    <location>
        <begin position="26"/>
        <end position="44"/>
    </location>
</feature>
<comment type="similarity">
    <text evidence="6">Belongs to the NhaA Na(+)/H(+) (TC 2.A.33) antiporter family.</text>
</comment>
<dbReference type="GO" id="GO:0005886">
    <property type="term" value="C:plasma membrane"/>
    <property type="evidence" value="ECO:0007669"/>
    <property type="project" value="UniProtKB-SubCell"/>
</dbReference>
<keyword evidence="6" id="KW-0915">Sodium</keyword>
<dbReference type="Gene3D" id="1.20.1530.10">
    <property type="entry name" value="Na+/H+ antiporter like domain"/>
    <property type="match status" value="1"/>
</dbReference>
<dbReference type="HAMAP" id="MF_01844">
    <property type="entry name" value="NhaA"/>
    <property type="match status" value="1"/>
</dbReference>
<keyword evidence="5 6" id="KW-0472">Membrane</keyword>
<dbReference type="GO" id="GO:0015385">
    <property type="term" value="F:sodium:proton antiporter activity"/>
    <property type="evidence" value="ECO:0007669"/>
    <property type="project" value="UniProtKB-UniRule"/>
</dbReference>
<dbReference type="PANTHER" id="PTHR30341:SF0">
    <property type="entry name" value="NA(+)_H(+) ANTIPORTER NHAA"/>
    <property type="match status" value="1"/>
</dbReference>
<dbReference type="Proteomes" id="UP000198744">
    <property type="component" value="Unassembled WGS sequence"/>
</dbReference>
<feature type="transmembrane region" description="Helical" evidence="6">
    <location>
        <begin position="222"/>
        <end position="250"/>
    </location>
</feature>
<keyword evidence="3 6" id="KW-0812">Transmembrane</keyword>
<keyword evidence="4 6" id="KW-1133">Transmembrane helix</keyword>
<comment type="catalytic activity">
    <reaction evidence="6">
        <text>Na(+)(in) + 2 H(+)(out) = Na(+)(out) + 2 H(+)(in)</text>
        <dbReference type="Rhea" id="RHEA:29251"/>
        <dbReference type="ChEBI" id="CHEBI:15378"/>
        <dbReference type="ChEBI" id="CHEBI:29101"/>
    </reaction>
</comment>
<feature type="transmembrane region" description="Helical" evidence="6">
    <location>
        <begin position="319"/>
        <end position="338"/>
    </location>
</feature>
<feature type="transmembrane region" description="Helical" evidence="6">
    <location>
        <begin position="166"/>
        <end position="188"/>
    </location>
</feature>
<name>A0A1H7VU92_9BACT</name>
<evidence type="ECO:0000256" key="4">
    <source>
        <dbReference type="ARBA" id="ARBA00022989"/>
    </source>
</evidence>
<feature type="transmembrane region" description="Helical" evidence="6">
    <location>
        <begin position="141"/>
        <end position="159"/>
    </location>
</feature>
<evidence type="ECO:0000256" key="6">
    <source>
        <dbReference type="HAMAP-Rule" id="MF_01844"/>
    </source>
</evidence>
<dbReference type="EMBL" id="FOBS01000004">
    <property type="protein sequence ID" value="SEM12387.1"/>
    <property type="molecule type" value="Genomic_DNA"/>
</dbReference>
<keyword evidence="6" id="KW-0813">Transport</keyword>
<evidence type="ECO:0000256" key="3">
    <source>
        <dbReference type="ARBA" id="ARBA00022692"/>
    </source>
</evidence>
<evidence type="ECO:0000256" key="2">
    <source>
        <dbReference type="ARBA" id="ARBA00022475"/>
    </source>
</evidence>
<feature type="transmembrane region" description="Helical" evidence="6">
    <location>
        <begin position="393"/>
        <end position="412"/>
    </location>
</feature>
<proteinExistence type="inferred from homology"/>
<dbReference type="OrthoDB" id="9808135at2"/>
<protein>
    <recommendedName>
        <fullName evidence="6">Na(+)/H(+) antiporter NhaA</fullName>
    </recommendedName>
    <alternativeName>
        <fullName evidence="6">Sodium/proton antiporter NhaA</fullName>
    </alternativeName>
</protein>
<accession>A0A1H7VU92</accession>
<keyword evidence="6" id="KW-0739">Sodium transport</keyword>